<organism evidence="1 2">
    <name type="scientific">Alectoria fallacina</name>
    <dbReference type="NCBI Taxonomy" id="1903189"/>
    <lineage>
        <taxon>Eukaryota</taxon>
        <taxon>Fungi</taxon>
        <taxon>Dikarya</taxon>
        <taxon>Ascomycota</taxon>
        <taxon>Pezizomycotina</taxon>
        <taxon>Lecanoromycetes</taxon>
        <taxon>OSLEUM clade</taxon>
        <taxon>Lecanoromycetidae</taxon>
        <taxon>Lecanorales</taxon>
        <taxon>Lecanorineae</taxon>
        <taxon>Parmeliaceae</taxon>
        <taxon>Alectoria</taxon>
    </lineage>
</organism>
<name>A0A8H3IG11_9LECA</name>
<comment type="caution">
    <text evidence="1">The sequence shown here is derived from an EMBL/GenBank/DDBJ whole genome shotgun (WGS) entry which is preliminary data.</text>
</comment>
<evidence type="ECO:0000313" key="1">
    <source>
        <dbReference type="EMBL" id="CAF9912309.1"/>
    </source>
</evidence>
<dbReference type="OrthoDB" id="10509750at2759"/>
<dbReference type="Proteomes" id="UP000664203">
    <property type="component" value="Unassembled WGS sequence"/>
</dbReference>
<evidence type="ECO:0000313" key="2">
    <source>
        <dbReference type="Proteomes" id="UP000664203"/>
    </source>
</evidence>
<keyword evidence="2" id="KW-1185">Reference proteome</keyword>
<dbReference type="EMBL" id="CAJPDR010000054">
    <property type="protein sequence ID" value="CAF9912309.1"/>
    <property type="molecule type" value="Genomic_DNA"/>
</dbReference>
<sequence>MVRAAIRKEEADNQLDEDGAFQRHYIETPEGLMATFNDRKEILPKEERLLNKTVVEEASAHRLEPYIKEILLEGGEYDRGLANAIEFEAALDAFDNKASQAELIGLRKTLNKVLKGDEITKDDMAAVEAAVKSSDPTIASRIVSFRMRSTTLRQVSDVCLSMDSMYSNSDRKKLSLFSFGHSLRITAKTNRLFLSKNLE</sequence>
<gene>
    <name evidence="1" type="ORF">ALECFALPRED_008029</name>
</gene>
<protein>
    <submittedName>
        <fullName evidence="1">Uncharacterized protein</fullName>
    </submittedName>
</protein>
<proteinExistence type="predicted"/>
<accession>A0A8H3IG11</accession>
<reference evidence="1" key="1">
    <citation type="submission" date="2021-03" db="EMBL/GenBank/DDBJ databases">
        <authorList>
            <person name="Tagirdzhanova G."/>
        </authorList>
    </citation>
    <scope>NUCLEOTIDE SEQUENCE</scope>
</reference>
<dbReference type="AlphaFoldDB" id="A0A8H3IG11"/>